<dbReference type="Proteomes" id="UP000326302">
    <property type="component" value="Unassembled WGS sequence"/>
</dbReference>
<feature type="transmembrane region" description="Helical" evidence="1">
    <location>
        <begin position="31"/>
        <end position="51"/>
    </location>
</feature>
<dbReference type="EMBL" id="QMDY01000001">
    <property type="protein sequence ID" value="KAB7519803.1"/>
    <property type="molecule type" value="Genomic_DNA"/>
</dbReference>
<sequence>MDKLTIGDRTFDPDDITDAHISHGRRDFRPLVAGMSLILLAVLVPTVGVAAGVDFWTIAPVGAGLFVLSPAAFYLWLRSSKEVLVVVADDELYRFAVENVGQHRVNELTEEFSK</sequence>
<reference evidence="5 6" key="1">
    <citation type="submission" date="2019-10" db="EMBL/GenBank/DDBJ databases">
        <title>Unraveling microbial dark matter from salterns through culturing: the case of the genus Halosegnis.</title>
        <authorList>
            <person name="Duran-Viseras A."/>
            <person name="Andrei A.-S."/>
            <person name="Vera-Gargallo B."/>
            <person name="Ghai R."/>
            <person name="Sanchez-Porro C."/>
            <person name="Ventosa A."/>
        </authorList>
    </citation>
    <scope>NUCLEOTIDE SEQUENCE [LARGE SCALE GENOMIC DNA]</scope>
    <source>
        <strain evidence="3 6">F17-44</strain>
        <strain evidence="2 7">F18-79</strain>
        <strain evidence="4 5">F19-13</strain>
    </source>
</reference>
<keyword evidence="7" id="KW-1185">Reference proteome</keyword>
<keyword evidence="1" id="KW-1133">Transmembrane helix</keyword>
<proteinExistence type="predicted"/>
<comment type="caution">
    <text evidence="3">The sequence shown here is derived from an EMBL/GenBank/DDBJ whole genome shotgun (WGS) entry which is preliminary data.</text>
</comment>
<evidence type="ECO:0000313" key="4">
    <source>
        <dbReference type="EMBL" id="KAB7519803.1"/>
    </source>
</evidence>
<accession>A0A5N5UAS5</accession>
<feature type="transmembrane region" description="Helical" evidence="1">
    <location>
        <begin position="57"/>
        <end position="77"/>
    </location>
</feature>
<protein>
    <submittedName>
        <fullName evidence="3">Uncharacterized protein</fullName>
    </submittedName>
</protein>
<keyword evidence="1" id="KW-0812">Transmembrane</keyword>
<accession>A0A5N5UME3</accession>
<dbReference type="AlphaFoldDB" id="A0A5N5UFL0"/>
<keyword evidence="1" id="KW-0472">Membrane</keyword>
<organism evidence="3 6">
    <name type="scientific">Halosegnis rubeus</name>
    <dbReference type="NCBI Taxonomy" id="2212850"/>
    <lineage>
        <taxon>Archaea</taxon>
        <taxon>Methanobacteriati</taxon>
        <taxon>Methanobacteriota</taxon>
        <taxon>Stenosarchaea group</taxon>
        <taxon>Halobacteria</taxon>
        <taxon>Halobacteriales</taxon>
        <taxon>Natronomonadaceae</taxon>
        <taxon>Halosegnis</taxon>
    </lineage>
</organism>
<evidence type="ECO:0000313" key="6">
    <source>
        <dbReference type="Proteomes" id="UP000326302"/>
    </source>
</evidence>
<evidence type="ECO:0000313" key="3">
    <source>
        <dbReference type="EMBL" id="KAB7517069.1"/>
    </source>
</evidence>
<evidence type="ECO:0000313" key="7">
    <source>
        <dbReference type="Proteomes" id="UP000326865"/>
    </source>
</evidence>
<dbReference type="OrthoDB" id="373376at2157"/>
<evidence type="ECO:0000256" key="1">
    <source>
        <dbReference type="SAM" id="Phobius"/>
    </source>
</evidence>
<dbReference type="Proteomes" id="UP000326865">
    <property type="component" value="Unassembled WGS sequence"/>
</dbReference>
<accession>A0A5N5UFL0</accession>
<dbReference type="EMBL" id="QJOW01000002">
    <property type="protein sequence ID" value="KAB7517069.1"/>
    <property type="molecule type" value="Genomic_DNA"/>
</dbReference>
<name>A0A5N5UFL0_9EURY</name>
<dbReference type="EMBL" id="QKKZ01000001">
    <property type="protein sequence ID" value="KAB7515716.1"/>
    <property type="molecule type" value="Genomic_DNA"/>
</dbReference>
<dbReference type="RefSeq" id="WP_152119951.1">
    <property type="nucleotide sequence ID" value="NZ_QJOW01000002.1"/>
</dbReference>
<evidence type="ECO:0000313" key="5">
    <source>
        <dbReference type="Proteomes" id="UP000326207"/>
    </source>
</evidence>
<gene>
    <name evidence="2" type="ORF">DM867_00795</name>
    <name evidence="3" type="ORF">DMP03_06840</name>
    <name evidence="4" type="ORF">DP108_00690</name>
</gene>
<evidence type="ECO:0000313" key="2">
    <source>
        <dbReference type="EMBL" id="KAB7515716.1"/>
    </source>
</evidence>
<dbReference type="Proteomes" id="UP000326207">
    <property type="component" value="Unassembled WGS sequence"/>
</dbReference>